<evidence type="ECO:0000256" key="2">
    <source>
        <dbReference type="ARBA" id="ARBA00041558"/>
    </source>
</evidence>
<dbReference type="GO" id="GO:0003723">
    <property type="term" value="F:RNA binding"/>
    <property type="evidence" value="ECO:0007669"/>
    <property type="project" value="TreeGrafter"/>
</dbReference>
<dbReference type="WBParaSite" id="maker-uti_cns_0004513-snap-gene-0.3-mRNA-1">
    <property type="protein sequence ID" value="maker-uti_cns_0004513-snap-gene-0.3-mRNA-1"/>
    <property type="gene ID" value="maker-uti_cns_0004513-snap-gene-0.3"/>
</dbReference>
<dbReference type="PANTHER" id="PTHR13211:SF0">
    <property type="entry name" value="TELOMERASE CAJAL BODY PROTEIN 1"/>
    <property type="match status" value="1"/>
</dbReference>
<dbReference type="GO" id="GO:0015030">
    <property type="term" value="C:Cajal body"/>
    <property type="evidence" value="ECO:0007669"/>
    <property type="project" value="TreeGrafter"/>
</dbReference>
<evidence type="ECO:0000313" key="4">
    <source>
        <dbReference type="Proteomes" id="UP000095280"/>
    </source>
</evidence>
<feature type="region of interest" description="Disordered" evidence="3">
    <location>
        <begin position="192"/>
        <end position="261"/>
    </location>
</feature>
<dbReference type="PANTHER" id="PTHR13211">
    <property type="entry name" value="TELOMERASE CAJAL BODY PROTEIN 1"/>
    <property type="match status" value="1"/>
</dbReference>
<protein>
    <recommendedName>
        <fullName evidence="2">WD repeat-containing protein 79</fullName>
    </recommendedName>
</protein>
<proteinExistence type="inferred from homology"/>
<keyword evidence="4" id="KW-1185">Reference proteome</keyword>
<accession>A0A1I8H575</accession>
<feature type="region of interest" description="Disordered" evidence="3">
    <location>
        <begin position="1"/>
        <end position="24"/>
    </location>
</feature>
<dbReference type="SUPFAM" id="SSF50978">
    <property type="entry name" value="WD40 repeat-like"/>
    <property type="match status" value="1"/>
</dbReference>
<evidence type="ECO:0000256" key="1">
    <source>
        <dbReference type="ARBA" id="ARBA00038279"/>
    </source>
</evidence>
<dbReference type="AlphaFoldDB" id="A0A1I8H575"/>
<sequence length="652" mass="70373">ADKSPPQEGAAAAEIPDDEERSKSPIFVSHYLAVPKVARIGGLAATRGREDSSSSADGPRVCRSKMQLMNVDHGAEGTAAAPIASIRSRQESSQLSEKDWELSWDWAAADAQDPSTPSVKLARIDSTVAAAAAVSLEAFASLDAAARTLGADDAAQRTLEADDAAQRTLGADDAAQRTLGADDAAQRTLGADDAAQRTAGADDAAQRTAGADDAAQRTAGADDAARGLQGRMTPPRGLQGRMTPPRGLQGRMTPPRGLQGRMTLPQSVYQQRTSSALYTTPELSAFTLVRDSNYFRGCKFSPDGLCLLTNSADNQLRLFNMPRLNESEAAEGGWQPVLNMPESDLIYDMCWYPSMNSADPDTCCFAACSRDNPVRLWDAFTGQQRAQYAPYNHLDELQAPYSLAFSPDGSRLYCGFERHLRVFDIHRPGKQSERRPRIGVKPSQGGIIAALACTPARPGVYACGSYNRTVCLFAEPGSMLACMRGQLGGVTQLQFSPCGNLLYSGGRKDPEIHCWDVRRPGVILATMRRVVATNQRLQFDLDPGGRYLLSPCYTGRVRVFDLKTPPAPTNCEINYCAEWQAHADACNTVSLSPTCPVLATCSGQRHIRSMLADASSSSSSTYSEDETDQNVENRLRLFSLSTCLDNSRFAAN</sequence>
<dbReference type="SMART" id="SM00320">
    <property type="entry name" value="WD40"/>
    <property type="match status" value="6"/>
</dbReference>
<dbReference type="InterPro" id="IPR036322">
    <property type="entry name" value="WD40_repeat_dom_sf"/>
</dbReference>
<dbReference type="InterPro" id="IPR001680">
    <property type="entry name" value="WD40_rpt"/>
</dbReference>
<reference evidence="5" key="1">
    <citation type="submission" date="2016-11" db="UniProtKB">
        <authorList>
            <consortium name="WormBaseParasite"/>
        </authorList>
    </citation>
    <scope>IDENTIFICATION</scope>
</reference>
<evidence type="ECO:0000313" key="5">
    <source>
        <dbReference type="WBParaSite" id="maker-uti_cns_0004513-snap-gene-0.3-mRNA-1"/>
    </source>
</evidence>
<dbReference type="InterPro" id="IPR051150">
    <property type="entry name" value="SWT21/TCAB1_mRNA_Telomere"/>
</dbReference>
<dbReference type="InterPro" id="IPR015943">
    <property type="entry name" value="WD40/YVTN_repeat-like_dom_sf"/>
</dbReference>
<dbReference type="Pfam" id="PF00400">
    <property type="entry name" value="WD40"/>
    <property type="match status" value="3"/>
</dbReference>
<evidence type="ECO:0000256" key="3">
    <source>
        <dbReference type="SAM" id="MobiDB-lite"/>
    </source>
</evidence>
<name>A0A1I8H575_9PLAT</name>
<dbReference type="Proteomes" id="UP000095280">
    <property type="component" value="Unplaced"/>
</dbReference>
<comment type="similarity">
    <text evidence="1">Belongs to the TCAB1 family.</text>
</comment>
<feature type="compositionally biased region" description="Low complexity" evidence="3">
    <location>
        <begin position="192"/>
        <end position="222"/>
    </location>
</feature>
<organism evidence="4 5">
    <name type="scientific">Macrostomum lignano</name>
    <dbReference type="NCBI Taxonomy" id="282301"/>
    <lineage>
        <taxon>Eukaryota</taxon>
        <taxon>Metazoa</taxon>
        <taxon>Spiralia</taxon>
        <taxon>Lophotrochozoa</taxon>
        <taxon>Platyhelminthes</taxon>
        <taxon>Rhabditophora</taxon>
        <taxon>Macrostomorpha</taxon>
        <taxon>Macrostomida</taxon>
        <taxon>Macrostomidae</taxon>
        <taxon>Macrostomum</taxon>
    </lineage>
</organism>
<dbReference type="GO" id="GO:0030576">
    <property type="term" value="P:Cajal body organization"/>
    <property type="evidence" value="ECO:0007669"/>
    <property type="project" value="TreeGrafter"/>
</dbReference>
<dbReference type="Gene3D" id="2.130.10.10">
    <property type="entry name" value="YVTN repeat-like/Quinoprotein amine dehydrogenase"/>
    <property type="match status" value="2"/>
</dbReference>